<dbReference type="PRINTS" id="PR00295">
    <property type="entry name" value="STEFINA"/>
</dbReference>
<evidence type="ECO:0000256" key="3">
    <source>
        <dbReference type="ARBA" id="ARBA00022490"/>
    </source>
</evidence>
<dbReference type="OrthoDB" id="2429551at2759"/>
<accession>K7GFR9</accession>
<dbReference type="CDD" id="cd00042">
    <property type="entry name" value="CY"/>
    <property type="match status" value="1"/>
</dbReference>
<dbReference type="InterPro" id="IPR018073">
    <property type="entry name" value="Prot_inh_cystat_CS"/>
</dbReference>
<name>K7GFR9_PELSI</name>
<keyword evidence="4" id="KW-0646">Protease inhibitor</keyword>
<dbReference type="InterPro" id="IPR046350">
    <property type="entry name" value="Cystatin_sf"/>
</dbReference>
<evidence type="ECO:0000259" key="6">
    <source>
        <dbReference type="SMART" id="SM00043"/>
    </source>
</evidence>
<keyword evidence="5" id="KW-0789">Thiol protease inhibitor</keyword>
<dbReference type="GO" id="GO:0030216">
    <property type="term" value="P:keratinocyte differentiation"/>
    <property type="evidence" value="ECO:0007669"/>
    <property type="project" value="Ensembl"/>
</dbReference>
<dbReference type="GO" id="GO:0098609">
    <property type="term" value="P:cell-cell adhesion"/>
    <property type="evidence" value="ECO:0007669"/>
    <property type="project" value="Ensembl"/>
</dbReference>
<reference evidence="8" key="1">
    <citation type="submission" date="2011-10" db="EMBL/GenBank/DDBJ databases">
        <authorList>
            <consortium name="Soft-shell Turtle Genome Consortium"/>
        </authorList>
    </citation>
    <scope>NUCLEOTIDE SEQUENCE [LARGE SCALE GENOMIC DNA]</scope>
    <source>
        <strain evidence="8">Daiwa-1</strain>
    </source>
</reference>
<reference evidence="8" key="2">
    <citation type="journal article" date="2013" name="Nat. Genet.">
        <title>The draft genomes of soft-shell turtle and green sea turtle yield insights into the development and evolution of the turtle-specific body plan.</title>
        <authorList>
            <person name="Wang Z."/>
            <person name="Pascual-Anaya J."/>
            <person name="Zadissa A."/>
            <person name="Li W."/>
            <person name="Niimura Y."/>
            <person name="Huang Z."/>
            <person name="Li C."/>
            <person name="White S."/>
            <person name="Xiong Z."/>
            <person name="Fang D."/>
            <person name="Wang B."/>
            <person name="Ming Y."/>
            <person name="Chen Y."/>
            <person name="Zheng Y."/>
            <person name="Kuraku S."/>
            <person name="Pignatelli M."/>
            <person name="Herrero J."/>
            <person name="Beal K."/>
            <person name="Nozawa M."/>
            <person name="Li Q."/>
            <person name="Wang J."/>
            <person name="Zhang H."/>
            <person name="Yu L."/>
            <person name="Shigenobu S."/>
            <person name="Wang J."/>
            <person name="Liu J."/>
            <person name="Flicek P."/>
            <person name="Searle S."/>
            <person name="Wang J."/>
            <person name="Kuratani S."/>
            <person name="Yin Y."/>
            <person name="Aken B."/>
            <person name="Zhang G."/>
            <person name="Irie N."/>
        </authorList>
    </citation>
    <scope>NUCLEOTIDE SEQUENCE [LARGE SCALE GENOMIC DNA]</scope>
    <source>
        <strain evidence="8">Daiwa-1</strain>
    </source>
</reference>
<dbReference type="GO" id="GO:0001533">
    <property type="term" value="C:cornified envelope"/>
    <property type="evidence" value="ECO:0007669"/>
    <property type="project" value="Ensembl"/>
</dbReference>
<comment type="subcellular location">
    <subcellularLocation>
        <location evidence="1">Cytoplasm</location>
    </subcellularLocation>
</comment>
<dbReference type="FunFam" id="3.10.450.10:FF:000001">
    <property type="entry name" value="Cystatin-A"/>
    <property type="match status" value="1"/>
</dbReference>
<organism evidence="7 8">
    <name type="scientific">Pelodiscus sinensis</name>
    <name type="common">Chinese softshell turtle</name>
    <name type="synonym">Trionyx sinensis</name>
    <dbReference type="NCBI Taxonomy" id="13735"/>
    <lineage>
        <taxon>Eukaryota</taxon>
        <taxon>Metazoa</taxon>
        <taxon>Chordata</taxon>
        <taxon>Craniata</taxon>
        <taxon>Vertebrata</taxon>
        <taxon>Euteleostomi</taxon>
        <taxon>Archelosauria</taxon>
        <taxon>Testudinata</taxon>
        <taxon>Testudines</taxon>
        <taxon>Cryptodira</taxon>
        <taxon>Trionychia</taxon>
        <taxon>Trionychidae</taxon>
        <taxon>Pelodiscus</taxon>
    </lineage>
</organism>
<dbReference type="Ensembl" id="ENSPSIT00000019219.1">
    <property type="protein sequence ID" value="ENSPSIP00000019130.1"/>
    <property type="gene ID" value="ENSPSIG00000017000.1"/>
</dbReference>
<sequence length="101" mass="11482">MMTGGLSESKPATPEIQKIADQVKSQLEQKENKRYAIFEAIEYKSQVVAGTNYFIKVSVSDSTEECVHLRVFKSLPHEKKEPSLTAYQTGKTKCDELTYFE</sequence>
<dbReference type="OMA" id="RTFFIKV"/>
<dbReference type="GO" id="GO:0045861">
    <property type="term" value="P:negative regulation of proteolysis"/>
    <property type="evidence" value="ECO:0007669"/>
    <property type="project" value="Ensembl"/>
</dbReference>
<dbReference type="GO" id="GO:0005654">
    <property type="term" value="C:nucleoplasm"/>
    <property type="evidence" value="ECO:0007669"/>
    <property type="project" value="Ensembl"/>
</dbReference>
<dbReference type="MEROPS" id="I25.003"/>
<evidence type="ECO:0000313" key="8">
    <source>
        <dbReference type="Proteomes" id="UP000007267"/>
    </source>
</evidence>
<keyword evidence="3" id="KW-0963">Cytoplasm</keyword>
<dbReference type="HOGENOM" id="CLU_150234_2_1_1"/>
<gene>
    <name evidence="7" type="primary">CSTA</name>
</gene>
<dbReference type="GO" id="GO:1904090">
    <property type="term" value="C:peptidase inhibitor complex"/>
    <property type="evidence" value="ECO:0007669"/>
    <property type="project" value="Ensembl"/>
</dbReference>
<dbReference type="PANTHER" id="PTHR11414">
    <property type="entry name" value="CYSTATIN FAMILY MEMBER"/>
    <property type="match status" value="1"/>
</dbReference>
<dbReference type="EMBL" id="AGCU01094020">
    <property type="status" value="NOT_ANNOTATED_CDS"/>
    <property type="molecule type" value="Genomic_DNA"/>
</dbReference>
<dbReference type="GO" id="GO:0005829">
    <property type="term" value="C:cytosol"/>
    <property type="evidence" value="ECO:0007669"/>
    <property type="project" value="Ensembl"/>
</dbReference>
<dbReference type="STRING" id="13735.ENSPSIP00000019130"/>
<comment type="similarity">
    <text evidence="2">Belongs to the cystatin family.</text>
</comment>
<evidence type="ECO:0000256" key="1">
    <source>
        <dbReference type="ARBA" id="ARBA00004496"/>
    </source>
</evidence>
<proteinExistence type="inferred from homology"/>
<dbReference type="PROSITE" id="PS00287">
    <property type="entry name" value="CYSTATIN"/>
    <property type="match status" value="1"/>
</dbReference>
<feature type="domain" description="Cystatin" evidence="6">
    <location>
        <begin position="1"/>
        <end position="100"/>
    </location>
</feature>
<dbReference type="eggNOG" id="ENOG502SF2X">
    <property type="taxonomic scope" value="Eukaryota"/>
</dbReference>
<evidence type="ECO:0000256" key="5">
    <source>
        <dbReference type="ARBA" id="ARBA00022704"/>
    </source>
</evidence>
<dbReference type="PANTHER" id="PTHR11414:SF20">
    <property type="entry name" value="CYSTATIN-A"/>
    <property type="match status" value="1"/>
</dbReference>
<dbReference type="Pfam" id="PF00031">
    <property type="entry name" value="Cystatin"/>
    <property type="match status" value="1"/>
</dbReference>
<dbReference type="Gene3D" id="3.10.450.10">
    <property type="match status" value="1"/>
</dbReference>
<reference evidence="7" key="4">
    <citation type="submission" date="2025-09" db="UniProtKB">
        <authorList>
            <consortium name="Ensembl"/>
        </authorList>
    </citation>
    <scope>IDENTIFICATION</scope>
</reference>
<evidence type="ECO:0000313" key="7">
    <source>
        <dbReference type="Ensembl" id="ENSPSIP00000019130.1"/>
    </source>
</evidence>
<dbReference type="AlphaFoldDB" id="K7GFR9"/>
<evidence type="ECO:0000256" key="4">
    <source>
        <dbReference type="ARBA" id="ARBA00022690"/>
    </source>
</evidence>
<keyword evidence="8" id="KW-1185">Reference proteome</keyword>
<dbReference type="GO" id="GO:0005615">
    <property type="term" value="C:extracellular space"/>
    <property type="evidence" value="ECO:0007669"/>
    <property type="project" value="Ensembl"/>
</dbReference>
<dbReference type="GO" id="GO:0002020">
    <property type="term" value="F:protease binding"/>
    <property type="evidence" value="ECO:0007669"/>
    <property type="project" value="Ensembl"/>
</dbReference>
<reference evidence="7" key="3">
    <citation type="submission" date="2025-08" db="UniProtKB">
        <authorList>
            <consortium name="Ensembl"/>
        </authorList>
    </citation>
    <scope>IDENTIFICATION</scope>
</reference>
<dbReference type="GO" id="GO:0004869">
    <property type="term" value="F:cysteine-type endopeptidase inhibitor activity"/>
    <property type="evidence" value="ECO:0007669"/>
    <property type="project" value="UniProtKB-KW"/>
</dbReference>
<protein>
    <submittedName>
        <fullName evidence="7">Cystatin A</fullName>
    </submittedName>
</protein>
<dbReference type="InterPro" id="IPR000010">
    <property type="entry name" value="Cystatin_dom"/>
</dbReference>
<dbReference type="SMART" id="SM00043">
    <property type="entry name" value="CY"/>
    <property type="match status" value="1"/>
</dbReference>
<dbReference type="SUPFAM" id="SSF54403">
    <property type="entry name" value="Cystatin/monellin"/>
    <property type="match status" value="1"/>
</dbReference>
<dbReference type="KEGG" id="pss:102460036"/>
<dbReference type="GeneID" id="102460036"/>
<dbReference type="InterPro" id="IPR001713">
    <property type="entry name" value="Prot_inh_stefin"/>
</dbReference>
<dbReference type="Proteomes" id="UP000007267">
    <property type="component" value="Unassembled WGS sequence"/>
</dbReference>
<dbReference type="GeneTree" id="ENSGT00940000155717"/>
<dbReference type="RefSeq" id="XP_006124242.1">
    <property type="nucleotide sequence ID" value="XM_006124180.2"/>
</dbReference>
<evidence type="ECO:0000256" key="2">
    <source>
        <dbReference type="ARBA" id="ARBA00009403"/>
    </source>
</evidence>